<dbReference type="GO" id="GO:0032259">
    <property type="term" value="P:methylation"/>
    <property type="evidence" value="ECO:0007669"/>
    <property type="project" value="UniProtKB-KW"/>
</dbReference>
<dbReference type="InterPro" id="IPR029063">
    <property type="entry name" value="SAM-dependent_MTases_sf"/>
</dbReference>
<dbReference type="InterPro" id="IPR013630">
    <property type="entry name" value="Methyltransf_Zn-bd_dom_put"/>
</dbReference>
<name>A0ABV9YRD7_9PSEU</name>
<dbReference type="Pfam" id="PF08484">
    <property type="entry name" value="Methyltransf_14"/>
    <property type="match status" value="1"/>
</dbReference>
<feature type="domain" description="C-methyltransferase" evidence="2">
    <location>
        <begin position="251"/>
        <end position="409"/>
    </location>
</feature>
<dbReference type="Gene3D" id="3.40.50.720">
    <property type="entry name" value="NAD(P)-binding Rossmann-like Domain"/>
    <property type="match status" value="1"/>
</dbReference>
<evidence type="ECO:0000259" key="2">
    <source>
        <dbReference type="Pfam" id="PF08484"/>
    </source>
</evidence>
<dbReference type="Pfam" id="PF08421">
    <property type="entry name" value="Methyltransf_13"/>
    <property type="match status" value="1"/>
</dbReference>
<comment type="caution">
    <text evidence="3">The sequence shown here is derived from an EMBL/GenBank/DDBJ whole genome shotgun (WGS) entry which is preliminary data.</text>
</comment>
<dbReference type="Proteomes" id="UP001595947">
    <property type="component" value="Unassembled WGS sequence"/>
</dbReference>
<proteinExistence type="predicted"/>
<feature type="domain" description="Methyltransferase putative zinc binding" evidence="1">
    <location>
        <begin position="11"/>
        <end position="72"/>
    </location>
</feature>
<dbReference type="Gene3D" id="6.10.250.3100">
    <property type="match status" value="1"/>
</dbReference>
<evidence type="ECO:0000313" key="4">
    <source>
        <dbReference type="Proteomes" id="UP001595947"/>
    </source>
</evidence>
<accession>A0ABV9YRD7</accession>
<dbReference type="PANTHER" id="PTHR43861:SF5">
    <property type="entry name" value="BLL5978 PROTEIN"/>
    <property type="match status" value="1"/>
</dbReference>
<protein>
    <submittedName>
        <fullName evidence="3">Class I SAM-dependent methyltransferase</fullName>
        <ecNumber evidence="3">2.1.1.-</ecNumber>
    </submittedName>
</protein>
<dbReference type="GO" id="GO:0008168">
    <property type="term" value="F:methyltransferase activity"/>
    <property type="evidence" value="ECO:0007669"/>
    <property type="project" value="UniProtKB-KW"/>
</dbReference>
<dbReference type="Gene3D" id="3.40.50.150">
    <property type="entry name" value="Vaccinia Virus protein VP39"/>
    <property type="match status" value="1"/>
</dbReference>
<reference evidence="4" key="1">
    <citation type="journal article" date="2019" name="Int. J. Syst. Evol. Microbiol.">
        <title>The Global Catalogue of Microorganisms (GCM) 10K type strain sequencing project: providing services to taxonomists for standard genome sequencing and annotation.</title>
        <authorList>
            <consortium name="The Broad Institute Genomics Platform"/>
            <consortium name="The Broad Institute Genome Sequencing Center for Infectious Disease"/>
            <person name="Wu L."/>
            <person name="Ma J."/>
        </authorList>
    </citation>
    <scope>NUCLEOTIDE SEQUENCE [LARGE SCALE GENOMIC DNA]</scope>
    <source>
        <strain evidence="4">CGMCC 4.7093</strain>
    </source>
</reference>
<sequence>MTTVPAAALTCRLCGSTELESFVDLGATPPCELFLTAEALEAPEPTFPLHPRVCRNCLLVQLPPLIDPDETFTEYAYFSSFSTSWVDHARRFVTAATARAGLTSDSLVVEAASNDGYLLQHVVADGMRAVGVEPSVNVGQAARDKGVPTVTAFLSPETGAAVRAEHGPAALVVANNVYAHIPDVVGFTQGLRAMVADDGWVSIEVQHLLTLVGLRQFDTIYHEHFQYYTVGTAIRALASGGLDLVDVELVPTHGGSIRLWARPSELGESPSPAVAQVLADEAKAGLDTVEGHAGFAREVSRIRNDLMRFLIDAADRGKTVVGYGAPGKGNTLLNYCGIRPDLLAYTVDRNPYKHGRYTPGTRIPIHEPERIEADRPDYVLVLPWNLRDEITAQLAPVAEWGGKLVFPIPALQVVEPGSGAAVTPAP</sequence>
<keyword evidence="3" id="KW-0808">Transferase</keyword>
<dbReference type="Gene3D" id="6.20.50.110">
    <property type="entry name" value="Methyltransferase, zinc-binding domain"/>
    <property type="match status" value="1"/>
</dbReference>
<dbReference type="Pfam" id="PF13489">
    <property type="entry name" value="Methyltransf_23"/>
    <property type="match status" value="1"/>
</dbReference>
<gene>
    <name evidence="3" type="ORF">ACFPBZ_24955</name>
</gene>
<dbReference type="InterPro" id="IPR013691">
    <property type="entry name" value="MeTrfase_14"/>
</dbReference>
<keyword evidence="4" id="KW-1185">Reference proteome</keyword>
<dbReference type="RefSeq" id="WP_378038821.1">
    <property type="nucleotide sequence ID" value="NZ_JBHSIV010000038.1"/>
</dbReference>
<dbReference type="EC" id="2.1.1.-" evidence="3"/>
<dbReference type="PANTHER" id="PTHR43861">
    <property type="entry name" value="TRANS-ACONITATE 2-METHYLTRANSFERASE-RELATED"/>
    <property type="match status" value="1"/>
</dbReference>
<organism evidence="3 4">
    <name type="scientific">Actinomycetospora atypica</name>
    <dbReference type="NCBI Taxonomy" id="1290095"/>
    <lineage>
        <taxon>Bacteria</taxon>
        <taxon>Bacillati</taxon>
        <taxon>Actinomycetota</taxon>
        <taxon>Actinomycetes</taxon>
        <taxon>Pseudonocardiales</taxon>
        <taxon>Pseudonocardiaceae</taxon>
        <taxon>Actinomycetospora</taxon>
    </lineage>
</organism>
<dbReference type="SUPFAM" id="SSF53335">
    <property type="entry name" value="S-adenosyl-L-methionine-dependent methyltransferases"/>
    <property type="match status" value="1"/>
</dbReference>
<dbReference type="InterPro" id="IPR038576">
    <property type="entry name" value="Methyltransf_Zn-bd_dom_put_sf"/>
</dbReference>
<evidence type="ECO:0000259" key="1">
    <source>
        <dbReference type="Pfam" id="PF08421"/>
    </source>
</evidence>
<keyword evidence="3" id="KW-0489">Methyltransferase</keyword>
<evidence type="ECO:0000313" key="3">
    <source>
        <dbReference type="EMBL" id="MFC5065490.1"/>
    </source>
</evidence>
<dbReference type="EMBL" id="JBHSIV010000038">
    <property type="protein sequence ID" value="MFC5065490.1"/>
    <property type="molecule type" value="Genomic_DNA"/>
</dbReference>